<dbReference type="InterPro" id="IPR020845">
    <property type="entry name" value="AMP-binding_CS"/>
</dbReference>
<evidence type="ECO:0000256" key="3">
    <source>
        <dbReference type="ARBA" id="ARBA00022737"/>
    </source>
</evidence>
<dbReference type="Gene3D" id="2.30.38.10">
    <property type="entry name" value="Luciferase, Domain 3"/>
    <property type="match status" value="1"/>
</dbReference>
<protein>
    <recommendedName>
        <fullName evidence="4">AMP-dependent synthetase/ligase domain-containing protein</fullName>
    </recommendedName>
</protein>
<evidence type="ECO:0000256" key="1">
    <source>
        <dbReference type="ARBA" id="ARBA00022450"/>
    </source>
</evidence>
<dbReference type="EMBL" id="JTHP01000187">
    <property type="protein sequence ID" value="KJD42213.1"/>
    <property type="molecule type" value="Genomic_DNA"/>
</dbReference>
<comment type="caution">
    <text evidence="5">The sequence shown here is derived from an EMBL/GenBank/DDBJ whole genome shotgun (WGS) entry which is preliminary data.</text>
</comment>
<organism evidence="5 6">
    <name type="scientific">Paenibacillus terrae</name>
    <dbReference type="NCBI Taxonomy" id="159743"/>
    <lineage>
        <taxon>Bacteria</taxon>
        <taxon>Bacillati</taxon>
        <taxon>Bacillota</taxon>
        <taxon>Bacilli</taxon>
        <taxon>Bacillales</taxon>
        <taxon>Paenibacillaceae</taxon>
        <taxon>Paenibacillus</taxon>
    </lineage>
</organism>
<dbReference type="RefSeq" id="WP_044649483.1">
    <property type="nucleotide sequence ID" value="NZ_JTHP01000187.1"/>
</dbReference>
<dbReference type="GO" id="GO:0043041">
    <property type="term" value="P:amino acid activation for nonribosomal peptide biosynthetic process"/>
    <property type="evidence" value="ECO:0007669"/>
    <property type="project" value="TreeGrafter"/>
</dbReference>
<dbReference type="Pfam" id="PF00501">
    <property type="entry name" value="AMP-binding"/>
    <property type="match status" value="1"/>
</dbReference>
<sequence>HPSELTHVTYEDRCPVREAAHPPEGLAYLIYTSGSTGKPKGVMIEHRSVVNLIHSMKEKIDFQENKSILCVTTVSFDIFVLESLLPLALGMKIIMANEMEQRDPHQLAALIEHHRINMIQMTPSRMQVLLSAGRQECLAAASEIMLGGEAIPSGLLAQVRLAASAKIYNMYGPTESTVWSSVQELTDAQVVIIGGPIANTRFYMINESHQLQPIGVVGELCIAGEGLARGYLNRPELTAEKFVTNPFVPGERMYRTGDLARWLPD</sequence>
<dbReference type="GO" id="GO:0044550">
    <property type="term" value="P:secondary metabolite biosynthetic process"/>
    <property type="evidence" value="ECO:0007669"/>
    <property type="project" value="TreeGrafter"/>
</dbReference>
<dbReference type="PROSITE" id="PS00455">
    <property type="entry name" value="AMP_BINDING"/>
    <property type="match status" value="1"/>
</dbReference>
<dbReference type="GO" id="GO:0005737">
    <property type="term" value="C:cytoplasm"/>
    <property type="evidence" value="ECO:0007669"/>
    <property type="project" value="TreeGrafter"/>
</dbReference>
<dbReference type="AlphaFoldDB" id="A0A0D7WU22"/>
<evidence type="ECO:0000259" key="4">
    <source>
        <dbReference type="Pfam" id="PF00501"/>
    </source>
</evidence>
<dbReference type="PANTHER" id="PTHR45527">
    <property type="entry name" value="NONRIBOSOMAL PEPTIDE SYNTHETASE"/>
    <property type="match status" value="1"/>
</dbReference>
<feature type="non-terminal residue" evidence="5">
    <location>
        <position position="265"/>
    </location>
</feature>
<dbReference type="PATRIC" id="fig|159743.3.peg.6586"/>
<dbReference type="Proteomes" id="UP000032534">
    <property type="component" value="Unassembled WGS sequence"/>
</dbReference>
<feature type="non-terminal residue" evidence="5">
    <location>
        <position position="1"/>
    </location>
</feature>
<dbReference type="OrthoDB" id="9765680at2"/>
<accession>A0A0D7WU22</accession>
<keyword evidence="6" id="KW-1185">Reference proteome</keyword>
<dbReference type="Gene3D" id="3.40.50.980">
    <property type="match status" value="2"/>
</dbReference>
<dbReference type="InterPro" id="IPR000873">
    <property type="entry name" value="AMP-dep_synth/lig_dom"/>
</dbReference>
<reference evidence="5 6" key="1">
    <citation type="submission" date="2014-11" db="EMBL/GenBank/DDBJ databases">
        <title>Draft Genome Sequences of Paenibacillus polymyxa NRRL B-30509 and Paenibacillus terrae NRRL B-30644, Strains from a Poultry Environment that Produce Tridecaptin A and Paenicidins.</title>
        <authorList>
            <person name="van Belkum M.J."/>
            <person name="Lohans C.T."/>
            <person name="Vederas J.C."/>
        </authorList>
    </citation>
    <scope>NUCLEOTIDE SEQUENCE [LARGE SCALE GENOMIC DNA]</scope>
    <source>
        <strain evidence="5 6">NRRL B-30644</strain>
    </source>
</reference>
<evidence type="ECO:0000256" key="2">
    <source>
        <dbReference type="ARBA" id="ARBA00022553"/>
    </source>
</evidence>
<keyword evidence="3" id="KW-0677">Repeat</keyword>
<proteinExistence type="predicted"/>
<dbReference type="FunFam" id="2.30.38.10:FF:000001">
    <property type="entry name" value="Non-ribosomal peptide synthetase PvdI"/>
    <property type="match status" value="1"/>
</dbReference>
<evidence type="ECO:0000313" key="5">
    <source>
        <dbReference type="EMBL" id="KJD42213.1"/>
    </source>
</evidence>
<name>A0A0D7WU22_9BACL</name>
<evidence type="ECO:0000313" key="6">
    <source>
        <dbReference type="Proteomes" id="UP000032534"/>
    </source>
</evidence>
<dbReference type="PRINTS" id="PR00154">
    <property type="entry name" value="AMPBINDING"/>
</dbReference>
<keyword evidence="1" id="KW-0596">Phosphopantetheine</keyword>
<dbReference type="InterPro" id="IPR020459">
    <property type="entry name" value="AMP-binding"/>
</dbReference>
<gene>
    <name evidence="5" type="ORF">QD47_29590</name>
</gene>
<dbReference type="GO" id="GO:0031177">
    <property type="term" value="F:phosphopantetheine binding"/>
    <property type="evidence" value="ECO:0007669"/>
    <property type="project" value="TreeGrafter"/>
</dbReference>
<dbReference type="SUPFAM" id="SSF56801">
    <property type="entry name" value="Acetyl-CoA synthetase-like"/>
    <property type="match status" value="1"/>
</dbReference>
<dbReference type="PANTHER" id="PTHR45527:SF1">
    <property type="entry name" value="FATTY ACID SYNTHASE"/>
    <property type="match status" value="1"/>
</dbReference>
<feature type="domain" description="AMP-dependent synthetase/ligase" evidence="4">
    <location>
        <begin position="17"/>
        <end position="232"/>
    </location>
</feature>
<keyword evidence="2" id="KW-0597">Phosphoprotein</keyword>